<accession>A0A1U9Z504</accession>
<dbReference type="PRINTS" id="PR00420">
    <property type="entry name" value="RNGMNOXGNASE"/>
</dbReference>
<dbReference type="KEGG" id="mmed:Mame_03488"/>
<feature type="domain" description="FAD-binding" evidence="6">
    <location>
        <begin position="5"/>
        <end position="337"/>
    </location>
</feature>
<dbReference type="Gene3D" id="3.50.50.60">
    <property type="entry name" value="FAD/NAD(P)-binding domain"/>
    <property type="match status" value="1"/>
</dbReference>
<dbReference type="GO" id="GO:0071949">
    <property type="term" value="F:FAD binding"/>
    <property type="evidence" value="ECO:0007669"/>
    <property type="project" value="InterPro"/>
</dbReference>
<evidence type="ECO:0000313" key="7">
    <source>
        <dbReference type="EMBL" id="AQZ52793.1"/>
    </source>
</evidence>
<keyword evidence="2" id="KW-0285">Flavoprotein</keyword>
<dbReference type="SUPFAM" id="SSF54373">
    <property type="entry name" value="FAD-linked reductases, C-terminal domain"/>
    <property type="match status" value="1"/>
</dbReference>
<keyword evidence="4 7" id="KW-0560">Oxidoreductase</keyword>
<name>A0A1U9Z504_9HYPH</name>
<dbReference type="AlphaFoldDB" id="A0A1U9Z504"/>
<organism evidence="7 8">
    <name type="scientific">Martelella mediterranea DSM 17316</name>
    <dbReference type="NCBI Taxonomy" id="1122214"/>
    <lineage>
        <taxon>Bacteria</taxon>
        <taxon>Pseudomonadati</taxon>
        <taxon>Pseudomonadota</taxon>
        <taxon>Alphaproteobacteria</taxon>
        <taxon>Hyphomicrobiales</taxon>
        <taxon>Aurantimonadaceae</taxon>
        <taxon>Martelella</taxon>
    </lineage>
</organism>
<dbReference type="SUPFAM" id="SSF51905">
    <property type="entry name" value="FAD/NAD(P)-binding domain"/>
    <property type="match status" value="1"/>
</dbReference>
<dbReference type="PANTHER" id="PTHR13789">
    <property type="entry name" value="MONOOXYGENASE"/>
    <property type="match status" value="1"/>
</dbReference>
<keyword evidence="8" id="KW-1185">Reference proteome</keyword>
<dbReference type="InterPro" id="IPR050493">
    <property type="entry name" value="FAD-dep_Monooxygenase_BioMet"/>
</dbReference>
<gene>
    <name evidence="7" type="primary">xlnD_2</name>
    <name evidence="7" type="ORF">Mame_03488</name>
</gene>
<dbReference type="RefSeq" id="WP_018066335.1">
    <property type="nucleotide sequence ID" value="NZ_AQWH01000022.1"/>
</dbReference>
<dbReference type="EMBL" id="CP020330">
    <property type="protein sequence ID" value="AQZ52793.1"/>
    <property type="molecule type" value="Genomic_DNA"/>
</dbReference>
<dbReference type="InterPro" id="IPR036188">
    <property type="entry name" value="FAD/NAD-bd_sf"/>
</dbReference>
<reference evidence="7 8" key="1">
    <citation type="submission" date="2017-03" db="EMBL/GenBank/DDBJ databases">
        <title>Foreign affairs: Plasmid Transfer between Roseobacters and Rhizobia.</title>
        <authorList>
            <person name="Bartling P."/>
            <person name="Bunk B."/>
            <person name="Overmann J."/>
            <person name="Brinkmann H."/>
            <person name="Petersen J."/>
        </authorList>
    </citation>
    <scope>NUCLEOTIDE SEQUENCE [LARGE SCALE GENOMIC DNA]</scope>
    <source>
        <strain evidence="7 8">MACL11</strain>
    </source>
</reference>
<dbReference type="GO" id="GO:0018669">
    <property type="term" value="F:3-hydroxybenzoate 6-monooxygenase activity"/>
    <property type="evidence" value="ECO:0007669"/>
    <property type="project" value="UniProtKB-EC"/>
</dbReference>
<dbReference type="EC" id="1.14.13.24" evidence="7"/>
<evidence type="ECO:0000256" key="5">
    <source>
        <dbReference type="ARBA" id="ARBA00023033"/>
    </source>
</evidence>
<dbReference type="InterPro" id="IPR002938">
    <property type="entry name" value="FAD-bd"/>
</dbReference>
<dbReference type="Proteomes" id="UP000191135">
    <property type="component" value="Chromosome"/>
</dbReference>
<proteinExistence type="predicted"/>
<evidence type="ECO:0000259" key="6">
    <source>
        <dbReference type="Pfam" id="PF01494"/>
    </source>
</evidence>
<evidence type="ECO:0000256" key="3">
    <source>
        <dbReference type="ARBA" id="ARBA00022827"/>
    </source>
</evidence>
<dbReference type="PANTHER" id="PTHR13789:SF318">
    <property type="entry name" value="GERANYLGERANYL DIPHOSPHATE REDUCTASE"/>
    <property type="match status" value="1"/>
</dbReference>
<evidence type="ECO:0000313" key="8">
    <source>
        <dbReference type="Proteomes" id="UP000191135"/>
    </source>
</evidence>
<keyword evidence="3" id="KW-0274">FAD</keyword>
<dbReference type="STRING" id="1122214.Mame_03488"/>
<protein>
    <submittedName>
        <fullName evidence="7">3-hydroxybenzoate 6-hydroxylase 1</fullName>
        <ecNumber evidence="7">1.14.13.24</ecNumber>
    </submittedName>
</protein>
<keyword evidence="5" id="KW-0503">Monooxygenase</keyword>
<comment type="cofactor">
    <cofactor evidence="1">
        <name>FAD</name>
        <dbReference type="ChEBI" id="CHEBI:57692"/>
    </cofactor>
</comment>
<sequence>MTVQHVAIIGAGVAGLNVALALARRGISSDIFEQAEALNEVGAGLQISPNAARCLERVGVLSRLESQWREPREITLASGVSLRRITGLPMSEARARWNAPYGVLHRATLQTVLAQAVAEEPLANLKLGARATSRDIAARVADGGRKPDAIICADGVWSASRGRIDGSATARFSGNIAWRFVVSSEDTPAFLNREHITAFMGPSAHLVAYPLRDVSGFNLVAIAAGANPGETWDGNADHSWQVAREKHFGGWNGALKRLFSKVSPAAWPLYEVGDGRWHNGADTIMIGDALHAMMPFSAQGAAMAIEDGFELAAFLAEMPAPTAFAAFEAHRRPRLERLKKRTGLNRFAYHARGPFRLGRDAVLTMRSPDSLVRELDWLYGYEAYGLQQA</sequence>
<dbReference type="eggNOG" id="COG0654">
    <property type="taxonomic scope" value="Bacteria"/>
</dbReference>
<dbReference type="OrthoDB" id="4230779at2"/>
<evidence type="ECO:0000256" key="4">
    <source>
        <dbReference type="ARBA" id="ARBA00023002"/>
    </source>
</evidence>
<evidence type="ECO:0000256" key="2">
    <source>
        <dbReference type="ARBA" id="ARBA00022630"/>
    </source>
</evidence>
<dbReference type="Pfam" id="PF01494">
    <property type="entry name" value="FAD_binding_3"/>
    <property type="match status" value="1"/>
</dbReference>
<evidence type="ECO:0000256" key="1">
    <source>
        <dbReference type="ARBA" id="ARBA00001974"/>
    </source>
</evidence>